<evidence type="ECO:0000313" key="4">
    <source>
        <dbReference type="Proteomes" id="UP000035740"/>
    </source>
</evidence>
<feature type="compositionally biased region" description="Polar residues" evidence="1">
    <location>
        <begin position="222"/>
        <end position="231"/>
    </location>
</feature>
<proteinExistence type="predicted"/>
<gene>
    <name evidence="3" type="ORF">BVRB_009230</name>
</gene>
<feature type="domain" description="Myb/SANT-like" evidence="2">
    <location>
        <begin position="15"/>
        <end position="106"/>
    </location>
</feature>
<dbReference type="KEGG" id="bvg:104884529"/>
<dbReference type="OrthoDB" id="4955136at2759"/>
<dbReference type="Pfam" id="PF12776">
    <property type="entry name" value="Myb_DNA-bind_3"/>
    <property type="match status" value="1"/>
</dbReference>
<dbReference type="Proteomes" id="UP000035740">
    <property type="component" value="Unassembled WGS sequence"/>
</dbReference>
<evidence type="ECO:0000313" key="3">
    <source>
        <dbReference type="EMBL" id="KMS95340.1"/>
    </source>
</evidence>
<dbReference type="InterPro" id="IPR024752">
    <property type="entry name" value="Myb/SANT-like_dom"/>
</dbReference>
<keyword evidence="4" id="KW-1185">Reference proteome</keyword>
<dbReference type="PANTHER" id="PTHR31704">
    <property type="entry name" value="MYB/SANT-LIKE DNA-BINDING DOMAIN PROTEIN-RELATED"/>
    <property type="match status" value="1"/>
</dbReference>
<dbReference type="Gramene" id="KMS95340">
    <property type="protein sequence ID" value="KMS95340"/>
    <property type="gene ID" value="BVRB_009230"/>
</dbReference>
<reference evidence="3 4" key="1">
    <citation type="journal article" date="2014" name="Nature">
        <title>The genome of the recently domesticated crop plant sugar beet (Beta vulgaris).</title>
        <authorList>
            <person name="Dohm J.C."/>
            <person name="Minoche A.E."/>
            <person name="Holtgrawe D."/>
            <person name="Capella-Gutierrez S."/>
            <person name="Zakrzewski F."/>
            <person name="Tafer H."/>
            <person name="Rupp O."/>
            <person name="Sorensen T.R."/>
            <person name="Stracke R."/>
            <person name="Reinhardt R."/>
            <person name="Goesmann A."/>
            <person name="Kraft T."/>
            <person name="Schulz B."/>
            <person name="Stadler P.F."/>
            <person name="Schmidt T."/>
            <person name="Gabaldon T."/>
            <person name="Lehrach H."/>
            <person name="Weisshaar B."/>
            <person name="Himmelbauer H."/>
        </authorList>
    </citation>
    <scope>NUCLEOTIDE SEQUENCE [LARGE SCALE GENOMIC DNA]</scope>
    <source>
        <tissue evidence="3">Taproot</tissue>
    </source>
</reference>
<dbReference type="eggNOG" id="ENOG502SGE2">
    <property type="taxonomic scope" value="Eukaryota"/>
</dbReference>
<accession>A0A0J8DWV0</accession>
<evidence type="ECO:0000259" key="2">
    <source>
        <dbReference type="Pfam" id="PF12776"/>
    </source>
</evidence>
<name>A0A0J8DWV0_BETVV</name>
<protein>
    <recommendedName>
        <fullName evidence="2">Myb/SANT-like domain-containing protein</fullName>
    </recommendedName>
</protein>
<dbReference type="OMA" id="NWLEREH"/>
<dbReference type="PANTHER" id="PTHR31704:SF55">
    <property type="entry name" value="MYB_SANT-LIKE DNA-BINDING DOMAIN PROTEIN"/>
    <property type="match status" value="1"/>
</dbReference>
<dbReference type="EMBL" id="KQ090483">
    <property type="protein sequence ID" value="KMS95340.1"/>
    <property type="molecule type" value="Genomic_DNA"/>
</dbReference>
<sequence length="315" mass="36028">MASSSNKEGTKEVFKWTDEDTIILCEVCLQFIKDNGRSQCFKWKEIQIDVEKKIGRPFSNLSSCKHKYDAMRRDWRNWTKLKSSETGLGWDPNSGKIDASDEWWQRKMKENPDIKKFRHRGVNSTLETNWDKLFGDSYATGENVYVPSMDHIEDLTVGNENTEEEFVENRRVDDFTTELLDEGNFFRNFVEQARNGATSGNRGGGSQVISEGADNDMHSSKKQPMTKQNSVPLKRARRQSAGSAMLAKEISEMSQCVKLMSKSSSIDSIDPSMSTIPVAMKMLNRMVENYELEKCSDLWFYATTVIQDPSSREAL</sequence>
<evidence type="ECO:0000256" key="1">
    <source>
        <dbReference type="SAM" id="MobiDB-lite"/>
    </source>
</evidence>
<organism evidence="3 4">
    <name type="scientific">Beta vulgaris subsp. vulgaris</name>
    <name type="common">Beet</name>
    <dbReference type="NCBI Taxonomy" id="3555"/>
    <lineage>
        <taxon>Eukaryota</taxon>
        <taxon>Viridiplantae</taxon>
        <taxon>Streptophyta</taxon>
        <taxon>Embryophyta</taxon>
        <taxon>Tracheophyta</taxon>
        <taxon>Spermatophyta</taxon>
        <taxon>Magnoliopsida</taxon>
        <taxon>eudicotyledons</taxon>
        <taxon>Gunneridae</taxon>
        <taxon>Pentapetalae</taxon>
        <taxon>Caryophyllales</taxon>
        <taxon>Chenopodiaceae</taxon>
        <taxon>Betoideae</taxon>
        <taxon>Beta</taxon>
    </lineage>
</organism>
<dbReference type="AlphaFoldDB" id="A0A0J8DWV0"/>
<feature type="region of interest" description="Disordered" evidence="1">
    <location>
        <begin position="196"/>
        <end position="235"/>
    </location>
</feature>